<reference evidence="1 2" key="1">
    <citation type="submission" date="2019-02" db="EMBL/GenBank/DDBJ databases">
        <title>Deep-cultivation of Planctomycetes and their phenomic and genomic characterization uncovers novel biology.</title>
        <authorList>
            <person name="Wiegand S."/>
            <person name="Jogler M."/>
            <person name="Boedeker C."/>
            <person name="Pinto D."/>
            <person name="Vollmers J."/>
            <person name="Rivas-Marin E."/>
            <person name="Kohn T."/>
            <person name="Peeters S.H."/>
            <person name="Heuer A."/>
            <person name="Rast P."/>
            <person name="Oberbeckmann S."/>
            <person name="Bunk B."/>
            <person name="Jeske O."/>
            <person name="Meyerdierks A."/>
            <person name="Storesund J.E."/>
            <person name="Kallscheuer N."/>
            <person name="Luecker S."/>
            <person name="Lage O.M."/>
            <person name="Pohl T."/>
            <person name="Merkel B.J."/>
            <person name="Hornburger P."/>
            <person name="Mueller R.-W."/>
            <person name="Bruemmer F."/>
            <person name="Labrenz M."/>
            <person name="Spormann A.M."/>
            <person name="Op den Camp H."/>
            <person name="Overmann J."/>
            <person name="Amann R."/>
            <person name="Jetten M.S.M."/>
            <person name="Mascher T."/>
            <person name="Medema M.H."/>
            <person name="Devos D.P."/>
            <person name="Kaster A.-K."/>
            <person name="Ovreas L."/>
            <person name="Rohde M."/>
            <person name="Galperin M.Y."/>
            <person name="Jogler C."/>
        </authorList>
    </citation>
    <scope>NUCLEOTIDE SEQUENCE [LARGE SCALE GENOMIC DNA]</scope>
    <source>
        <strain evidence="1 2">HG15A2</strain>
    </source>
</reference>
<gene>
    <name evidence="1" type="ORF">HG15A2_08260</name>
</gene>
<dbReference type="AlphaFoldDB" id="A0A517MRQ6"/>
<organism evidence="1 2">
    <name type="scientific">Adhaeretor mobilis</name>
    <dbReference type="NCBI Taxonomy" id="1930276"/>
    <lineage>
        <taxon>Bacteria</taxon>
        <taxon>Pseudomonadati</taxon>
        <taxon>Planctomycetota</taxon>
        <taxon>Planctomycetia</taxon>
        <taxon>Pirellulales</taxon>
        <taxon>Lacipirellulaceae</taxon>
        <taxon>Adhaeretor</taxon>
    </lineage>
</organism>
<protein>
    <submittedName>
        <fullName evidence="1">Uncharacterized protein</fullName>
    </submittedName>
</protein>
<evidence type="ECO:0000313" key="2">
    <source>
        <dbReference type="Proteomes" id="UP000319852"/>
    </source>
</evidence>
<dbReference type="KEGG" id="amob:HG15A2_08260"/>
<accession>A0A517MRQ6</accession>
<evidence type="ECO:0000313" key="1">
    <source>
        <dbReference type="EMBL" id="QDS97563.1"/>
    </source>
</evidence>
<name>A0A517MRQ6_9BACT</name>
<keyword evidence="2" id="KW-1185">Reference proteome</keyword>
<proteinExistence type="predicted"/>
<dbReference type="Proteomes" id="UP000319852">
    <property type="component" value="Chromosome"/>
</dbReference>
<dbReference type="EMBL" id="CP036263">
    <property type="protein sequence ID" value="QDS97563.1"/>
    <property type="molecule type" value="Genomic_DNA"/>
</dbReference>
<sequence>MKHLKSAVLEKNGIRIRDRGIEGISTPGIDRWPSSYLPRTNQYATPNPVWPTLRRRRAVELRESAAFQSLRKPLGGSDLHGCVRVASVGHCFRDPHGTNRPCSETRKLDLRLEVGISKHVTRQGNKNGCFWNWE</sequence>